<organism evidence="10 11">
    <name type="scientific">Botryobasidium botryosum (strain FD-172 SS1)</name>
    <dbReference type="NCBI Taxonomy" id="930990"/>
    <lineage>
        <taxon>Eukaryota</taxon>
        <taxon>Fungi</taxon>
        <taxon>Dikarya</taxon>
        <taxon>Basidiomycota</taxon>
        <taxon>Agaricomycotina</taxon>
        <taxon>Agaricomycetes</taxon>
        <taxon>Cantharellales</taxon>
        <taxon>Botryobasidiaceae</taxon>
        <taxon>Botryobasidium</taxon>
    </lineage>
</organism>
<dbReference type="Gene3D" id="2.60.120.320">
    <property type="entry name" value="Thiamin pyrophosphokinase, thiamin-binding domain"/>
    <property type="match status" value="1"/>
</dbReference>
<reference evidence="11" key="1">
    <citation type="journal article" date="2014" name="Proc. Natl. Acad. Sci. U.S.A.">
        <title>Extensive sampling of basidiomycete genomes demonstrates inadequacy of the white-rot/brown-rot paradigm for wood decay fungi.</title>
        <authorList>
            <person name="Riley R."/>
            <person name="Salamov A.A."/>
            <person name="Brown D.W."/>
            <person name="Nagy L.G."/>
            <person name="Floudas D."/>
            <person name="Held B.W."/>
            <person name="Levasseur A."/>
            <person name="Lombard V."/>
            <person name="Morin E."/>
            <person name="Otillar R."/>
            <person name="Lindquist E.A."/>
            <person name="Sun H."/>
            <person name="LaButti K.M."/>
            <person name="Schmutz J."/>
            <person name="Jabbour D."/>
            <person name="Luo H."/>
            <person name="Baker S.E."/>
            <person name="Pisabarro A.G."/>
            <person name="Walton J.D."/>
            <person name="Blanchette R.A."/>
            <person name="Henrissat B."/>
            <person name="Martin F."/>
            <person name="Cullen D."/>
            <person name="Hibbett D.S."/>
            <person name="Grigoriev I.V."/>
        </authorList>
    </citation>
    <scope>NUCLEOTIDE SEQUENCE [LARGE SCALE GENOMIC DNA]</scope>
    <source>
        <strain evidence="11">FD-172 SS1</strain>
    </source>
</reference>
<dbReference type="InParanoid" id="A0A067MMD2"/>
<dbReference type="GO" id="GO:0006772">
    <property type="term" value="P:thiamine metabolic process"/>
    <property type="evidence" value="ECO:0007669"/>
    <property type="project" value="InterPro"/>
</dbReference>
<dbReference type="InterPro" id="IPR007371">
    <property type="entry name" value="TPK_catalytic"/>
</dbReference>
<dbReference type="CDD" id="cd07995">
    <property type="entry name" value="TPK"/>
    <property type="match status" value="1"/>
</dbReference>
<feature type="domain" description="Thiamin pyrophosphokinase thiamin-binding" evidence="9">
    <location>
        <begin position="180"/>
        <end position="246"/>
    </location>
</feature>
<dbReference type="Pfam" id="PF04263">
    <property type="entry name" value="TPK_catalytic"/>
    <property type="match status" value="1"/>
</dbReference>
<evidence type="ECO:0000313" key="11">
    <source>
        <dbReference type="Proteomes" id="UP000027195"/>
    </source>
</evidence>
<dbReference type="InterPro" id="IPR016966">
    <property type="entry name" value="Thiamin_pyrophosphokinase_euk"/>
</dbReference>
<keyword evidence="11" id="KW-1185">Reference proteome</keyword>
<evidence type="ECO:0000256" key="8">
    <source>
        <dbReference type="SAM" id="MobiDB-lite"/>
    </source>
</evidence>
<dbReference type="InterPro" id="IPR007373">
    <property type="entry name" value="Thiamin_PyroPKinase_B1-bd"/>
</dbReference>
<accession>A0A067MMD2</accession>
<dbReference type="GO" id="GO:0009229">
    <property type="term" value="P:thiamine diphosphate biosynthetic process"/>
    <property type="evidence" value="ECO:0007669"/>
    <property type="project" value="UniProtKB-UniRule"/>
</dbReference>
<dbReference type="Gene3D" id="3.40.50.10240">
    <property type="entry name" value="Thiamin pyrophosphokinase, catalytic domain"/>
    <property type="match status" value="1"/>
</dbReference>
<dbReference type="InterPro" id="IPR036759">
    <property type="entry name" value="TPK_catalytic_sf"/>
</dbReference>
<evidence type="ECO:0000256" key="1">
    <source>
        <dbReference type="ARBA" id="ARBA00005078"/>
    </source>
</evidence>
<gene>
    <name evidence="10" type="ORF">BOTBODRAFT_130572</name>
</gene>
<dbReference type="EMBL" id="KL198030">
    <property type="protein sequence ID" value="KDQ15855.1"/>
    <property type="molecule type" value="Genomic_DNA"/>
</dbReference>
<dbReference type="Pfam" id="PF04265">
    <property type="entry name" value="TPK_B1_binding"/>
    <property type="match status" value="1"/>
</dbReference>
<evidence type="ECO:0000256" key="3">
    <source>
        <dbReference type="ARBA" id="ARBA00022679"/>
    </source>
</evidence>
<keyword evidence="3 7" id="KW-0808">Transferase</keyword>
<evidence type="ECO:0000313" key="10">
    <source>
        <dbReference type="EMBL" id="KDQ15855.1"/>
    </source>
</evidence>
<keyword evidence="4 7" id="KW-0547">Nucleotide-binding</keyword>
<dbReference type="UniPathway" id="UPA00060">
    <property type="reaction ID" value="UER00597"/>
</dbReference>
<dbReference type="GO" id="GO:0004788">
    <property type="term" value="F:thiamine diphosphokinase activity"/>
    <property type="evidence" value="ECO:0007669"/>
    <property type="project" value="UniProtKB-UniRule"/>
</dbReference>
<dbReference type="HOGENOM" id="CLU_044237_0_0_1"/>
<comment type="similarity">
    <text evidence="2 7">Belongs to the thiamine pyrophosphokinase family.</text>
</comment>
<dbReference type="STRING" id="930990.A0A067MMD2"/>
<dbReference type="SUPFAM" id="SSF63862">
    <property type="entry name" value="Thiamin pyrophosphokinase, substrate-binding domain"/>
    <property type="match status" value="1"/>
</dbReference>
<dbReference type="FunFam" id="2.60.120.320:FF:000001">
    <property type="entry name" value="Thiamine pyrophosphokinase"/>
    <property type="match status" value="1"/>
</dbReference>
<evidence type="ECO:0000256" key="5">
    <source>
        <dbReference type="ARBA" id="ARBA00022777"/>
    </source>
</evidence>
<evidence type="ECO:0000256" key="6">
    <source>
        <dbReference type="ARBA" id="ARBA00022840"/>
    </source>
</evidence>
<dbReference type="OrthoDB" id="25149at2759"/>
<evidence type="ECO:0000259" key="9">
    <source>
        <dbReference type="SMART" id="SM00983"/>
    </source>
</evidence>
<evidence type="ECO:0000256" key="4">
    <source>
        <dbReference type="ARBA" id="ARBA00022741"/>
    </source>
</evidence>
<sequence>MSFDASAPPPTLRKWSPTFLSRQPQSTSPAALIILNQPFSFLLLEQLWKSCSWRCCADGGANRLYDILVGTGKTRDFLPDLIKGDLDSLRPDVRKYYEEEGVEIVQDHDQYSTDLMKCFQSLLRIEAKAATQFPIIILGGLSGRIDQTVSTIAQVYKLRKTRGHVYVATDDDISWVLDSGTHEIEIDCALLGPTCGLLPIGIASSIVTTRGLQWDLTDQETSLEGLLSTSNAILGDRVFVETTQPIWWSVVLKSLERWSAN</sequence>
<evidence type="ECO:0000256" key="2">
    <source>
        <dbReference type="ARBA" id="ARBA00006785"/>
    </source>
</evidence>
<dbReference type="GO" id="GO:0005524">
    <property type="term" value="F:ATP binding"/>
    <property type="evidence" value="ECO:0007669"/>
    <property type="project" value="UniProtKB-UniRule"/>
</dbReference>
<dbReference type="GO" id="GO:0016301">
    <property type="term" value="F:kinase activity"/>
    <property type="evidence" value="ECO:0007669"/>
    <property type="project" value="UniProtKB-UniRule"/>
</dbReference>
<comment type="pathway">
    <text evidence="1 7">Cofactor biosynthesis; thiamine diphosphate biosynthesis; thiamine diphosphate from thiamine: step 1/1.</text>
</comment>
<name>A0A067MMD2_BOTB1</name>
<dbReference type="InterPro" id="IPR006282">
    <property type="entry name" value="Thi_PPkinase"/>
</dbReference>
<dbReference type="InterPro" id="IPR036371">
    <property type="entry name" value="TPK_B1-bd_sf"/>
</dbReference>
<comment type="catalytic activity">
    <reaction evidence="7">
        <text>thiamine + ATP = thiamine diphosphate + AMP + H(+)</text>
        <dbReference type="Rhea" id="RHEA:11576"/>
        <dbReference type="ChEBI" id="CHEBI:15378"/>
        <dbReference type="ChEBI" id="CHEBI:18385"/>
        <dbReference type="ChEBI" id="CHEBI:30616"/>
        <dbReference type="ChEBI" id="CHEBI:58937"/>
        <dbReference type="ChEBI" id="CHEBI:456215"/>
    </reaction>
</comment>
<protein>
    <recommendedName>
        <fullName evidence="7">Thiamine pyrophosphokinase</fullName>
        <ecNumber evidence="7">2.7.6.2</ecNumber>
    </recommendedName>
</protein>
<dbReference type="PIRSF" id="PIRSF031057">
    <property type="entry name" value="Thiamin_pyrophosphokinase"/>
    <property type="match status" value="1"/>
</dbReference>
<dbReference type="GO" id="GO:0030975">
    <property type="term" value="F:thiamine binding"/>
    <property type="evidence" value="ECO:0007669"/>
    <property type="project" value="UniProtKB-UniRule"/>
</dbReference>
<dbReference type="NCBIfam" id="TIGR01378">
    <property type="entry name" value="thi_PPkinase"/>
    <property type="match status" value="1"/>
</dbReference>
<dbReference type="PANTHER" id="PTHR13622:SF8">
    <property type="entry name" value="THIAMIN PYROPHOSPHOKINASE 1"/>
    <property type="match status" value="1"/>
</dbReference>
<proteinExistence type="inferred from homology"/>
<keyword evidence="6 7" id="KW-0067">ATP-binding</keyword>
<dbReference type="Proteomes" id="UP000027195">
    <property type="component" value="Unassembled WGS sequence"/>
</dbReference>
<evidence type="ECO:0000256" key="7">
    <source>
        <dbReference type="PIRNR" id="PIRNR031057"/>
    </source>
</evidence>
<dbReference type="PANTHER" id="PTHR13622">
    <property type="entry name" value="THIAMIN PYROPHOSPHOKINASE"/>
    <property type="match status" value="1"/>
</dbReference>
<dbReference type="SMART" id="SM00983">
    <property type="entry name" value="TPK_B1_binding"/>
    <property type="match status" value="1"/>
</dbReference>
<dbReference type="SUPFAM" id="SSF63999">
    <property type="entry name" value="Thiamin pyrophosphokinase, catalytic domain"/>
    <property type="match status" value="1"/>
</dbReference>
<dbReference type="AlphaFoldDB" id="A0A067MMD2"/>
<dbReference type="EC" id="2.7.6.2" evidence="7"/>
<keyword evidence="5 7" id="KW-0418">Kinase</keyword>
<feature type="region of interest" description="Disordered" evidence="8">
    <location>
        <begin position="1"/>
        <end position="20"/>
    </location>
</feature>